<evidence type="ECO:0000256" key="10">
    <source>
        <dbReference type="ARBA" id="ARBA00023125"/>
    </source>
</evidence>
<dbReference type="EMBL" id="JBHRXV010000011">
    <property type="protein sequence ID" value="MFC3713618.1"/>
    <property type="molecule type" value="Genomic_DNA"/>
</dbReference>
<comment type="similarity">
    <text evidence="12">Belongs to the DnaG primase family.</text>
</comment>
<organism evidence="15 16">
    <name type="scientific">Sphingoaurantiacus capsulatus</name>
    <dbReference type="NCBI Taxonomy" id="1771310"/>
    <lineage>
        <taxon>Bacteria</taxon>
        <taxon>Pseudomonadati</taxon>
        <taxon>Pseudomonadota</taxon>
        <taxon>Alphaproteobacteria</taxon>
        <taxon>Sphingomonadales</taxon>
        <taxon>Sphingosinicellaceae</taxon>
        <taxon>Sphingoaurantiacus</taxon>
    </lineage>
</organism>
<dbReference type="Pfam" id="PF08275">
    <property type="entry name" value="DNAG_N"/>
    <property type="match status" value="1"/>
</dbReference>
<keyword evidence="2 12" id="KW-0639">Primosome</keyword>
<dbReference type="PROSITE" id="PS50880">
    <property type="entry name" value="TOPRIM"/>
    <property type="match status" value="1"/>
</dbReference>
<dbReference type="InterPro" id="IPR030846">
    <property type="entry name" value="DnaG_bac"/>
</dbReference>
<feature type="compositionally biased region" description="Basic and acidic residues" evidence="13">
    <location>
        <begin position="631"/>
        <end position="642"/>
    </location>
</feature>
<reference evidence="16" key="1">
    <citation type="journal article" date="2019" name="Int. J. Syst. Evol. Microbiol.">
        <title>The Global Catalogue of Microorganisms (GCM) 10K type strain sequencing project: providing services to taxonomists for standard genome sequencing and annotation.</title>
        <authorList>
            <consortium name="The Broad Institute Genomics Platform"/>
            <consortium name="The Broad Institute Genome Sequencing Center for Infectious Disease"/>
            <person name="Wu L."/>
            <person name="Ma J."/>
        </authorList>
    </citation>
    <scope>NUCLEOTIDE SEQUENCE [LARGE SCALE GENOMIC DNA]</scope>
    <source>
        <strain evidence="16">KCTC 42644</strain>
    </source>
</reference>
<evidence type="ECO:0000256" key="8">
    <source>
        <dbReference type="ARBA" id="ARBA00022833"/>
    </source>
</evidence>
<comment type="subunit">
    <text evidence="12">Monomer. Interacts with DnaB.</text>
</comment>
<dbReference type="InterPro" id="IPR037068">
    <property type="entry name" value="DNA_primase_core_N_sf"/>
</dbReference>
<keyword evidence="3 12" id="KW-0808">Transferase</keyword>
<accession>A0ABV7XEW3</accession>
<evidence type="ECO:0000313" key="16">
    <source>
        <dbReference type="Proteomes" id="UP001595615"/>
    </source>
</evidence>
<feature type="domain" description="Toprim" evidence="14">
    <location>
        <begin position="253"/>
        <end position="335"/>
    </location>
</feature>
<keyword evidence="6 12" id="KW-0479">Metal-binding</keyword>
<keyword evidence="7 12" id="KW-0863">Zinc-finger</keyword>
<feature type="region of interest" description="Disordered" evidence="13">
    <location>
        <begin position="597"/>
        <end position="642"/>
    </location>
</feature>
<dbReference type="Pfam" id="PF01807">
    <property type="entry name" value="Zn_ribbon_DnaG"/>
    <property type="match status" value="1"/>
</dbReference>
<dbReference type="InterPro" id="IPR006171">
    <property type="entry name" value="TOPRIM_dom"/>
</dbReference>
<dbReference type="EC" id="2.7.7.101" evidence="12"/>
<evidence type="ECO:0000256" key="13">
    <source>
        <dbReference type="SAM" id="MobiDB-lite"/>
    </source>
</evidence>
<dbReference type="PANTHER" id="PTHR30313:SF2">
    <property type="entry name" value="DNA PRIMASE"/>
    <property type="match status" value="1"/>
</dbReference>
<dbReference type="Gene3D" id="3.90.580.10">
    <property type="entry name" value="Zinc finger, CHC2-type domain"/>
    <property type="match status" value="1"/>
</dbReference>
<dbReference type="InterPro" id="IPR006295">
    <property type="entry name" value="DNA_primase_DnaG"/>
</dbReference>
<dbReference type="SUPFAM" id="SSF57783">
    <property type="entry name" value="Zinc beta-ribbon"/>
    <property type="match status" value="1"/>
</dbReference>
<evidence type="ECO:0000256" key="7">
    <source>
        <dbReference type="ARBA" id="ARBA00022771"/>
    </source>
</evidence>
<feature type="zinc finger region" description="CHC2-type" evidence="12">
    <location>
        <begin position="38"/>
        <end position="62"/>
    </location>
</feature>
<keyword evidence="8 12" id="KW-0862">Zinc</keyword>
<keyword evidence="4 12" id="KW-0548">Nucleotidyltransferase</keyword>
<evidence type="ECO:0000256" key="4">
    <source>
        <dbReference type="ARBA" id="ARBA00022695"/>
    </source>
</evidence>
<dbReference type="InterPro" id="IPR036977">
    <property type="entry name" value="DNA_primase_Znf_CHC2"/>
</dbReference>
<keyword evidence="1 12" id="KW-0240">DNA-directed RNA polymerase</keyword>
<gene>
    <name evidence="12 15" type="primary">dnaG</name>
    <name evidence="15" type="ORF">ACFOMD_13640</name>
</gene>
<comment type="caution">
    <text evidence="15">The sequence shown here is derived from an EMBL/GenBank/DDBJ whole genome shotgun (WGS) entry which is preliminary data.</text>
</comment>
<dbReference type="Gene3D" id="3.40.1360.10">
    <property type="match status" value="1"/>
</dbReference>
<dbReference type="Pfam" id="PF13155">
    <property type="entry name" value="Toprim_2"/>
    <property type="match status" value="1"/>
</dbReference>
<keyword evidence="9" id="KW-0460">Magnesium</keyword>
<dbReference type="InterPro" id="IPR034151">
    <property type="entry name" value="TOPRIM_DnaG_bac"/>
</dbReference>
<dbReference type="SMART" id="SM00400">
    <property type="entry name" value="ZnF_CHCC"/>
    <property type="match status" value="1"/>
</dbReference>
<sequence>MAFPETFLDELRARVGLVQVIQRRVKLTKAGREWKGCCPFHNEKTPSFYVNEDKGFYHCFGCGAHGDVIRFVVEQEGLRFPEAVRSLAAEAGLAIPEESPEARERQKAQAGLHDITSAAATWFTEQLGGLSGANARRYIEERGLTPETQKRFLLGYAPDGNKLKSALAKHGEAKLTEVGLIGHAEERDESYDRFRNRLMFPIRDPRGRVVGFGGRILGDGQPKYLNSPDTALFDKGRLLYNLDLAGPLARKSGRLIVVEGYMDTIALAQAGVEEAVAPLGTALTEWQLQLLWRVVPEPVLCFDGDAAGKRAAERATLKALPLLAPGQSLRILTLPEGQDPDDLVKVEGKEGFEARLANASPLYEYLWQTVVAASRADTPETRAAIKAKLREHVGTIADKDVREQYRLLTDDLFFRHFGWGSRSAAAPLPPRSQPQRWPRDIAAATHSVLIGLLNHPPVAADNPESVARLTIGNRKRQRLRDGLLSALGWNPELTREELDETLRADGLAAIIDEARDSYSLHYSFTSARSDEARARSMLATMLKALADYQDVAVEKIVVQNELRELDEGEDSDRDERAAALMERRRELSAAERAINERLARWHEDHGPDPDLRARSTHGHTPEPEPGSPAQADDRDVAGTKAA</sequence>
<keyword evidence="10 12" id="KW-0238">DNA-binding</keyword>
<evidence type="ECO:0000259" key="14">
    <source>
        <dbReference type="PROSITE" id="PS50880"/>
    </source>
</evidence>
<keyword evidence="5 12" id="KW-0235">DNA replication</keyword>
<proteinExistence type="inferred from homology"/>
<dbReference type="Proteomes" id="UP001595615">
    <property type="component" value="Unassembled WGS sequence"/>
</dbReference>
<evidence type="ECO:0000256" key="1">
    <source>
        <dbReference type="ARBA" id="ARBA00022478"/>
    </source>
</evidence>
<dbReference type="InterPro" id="IPR002694">
    <property type="entry name" value="Znf_CHC2"/>
</dbReference>
<dbReference type="NCBIfam" id="TIGR01391">
    <property type="entry name" value="dnaG"/>
    <property type="match status" value="1"/>
</dbReference>
<evidence type="ECO:0000256" key="11">
    <source>
        <dbReference type="ARBA" id="ARBA00023163"/>
    </source>
</evidence>
<dbReference type="SMART" id="SM00493">
    <property type="entry name" value="TOPRIM"/>
    <property type="match status" value="1"/>
</dbReference>
<dbReference type="RefSeq" id="WP_380862289.1">
    <property type="nucleotide sequence ID" value="NZ_JBHRXV010000011.1"/>
</dbReference>
<dbReference type="SUPFAM" id="SSF56731">
    <property type="entry name" value="DNA primase core"/>
    <property type="match status" value="1"/>
</dbReference>
<dbReference type="InterPro" id="IPR050219">
    <property type="entry name" value="DnaG_primase"/>
</dbReference>
<feature type="compositionally biased region" description="Basic and acidic residues" evidence="13">
    <location>
        <begin position="597"/>
        <end position="613"/>
    </location>
</feature>
<dbReference type="Gene3D" id="3.90.980.10">
    <property type="entry name" value="DNA primase, catalytic core, N-terminal domain"/>
    <property type="match status" value="1"/>
</dbReference>
<evidence type="ECO:0000313" key="15">
    <source>
        <dbReference type="EMBL" id="MFC3713618.1"/>
    </source>
</evidence>
<keyword evidence="11 12" id="KW-0804">Transcription</keyword>
<evidence type="ECO:0000256" key="12">
    <source>
        <dbReference type="HAMAP-Rule" id="MF_00974"/>
    </source>
</evidence>
<dbReference type="PANTHER" id="PTHR30313">
    <property type="entry name" value="DNA PRIMASE"/>
    <property type="match status" value="1"/>
</dbReference>
<protein>
    <recommendedName>
        <fullName evidence="12">DNA primase</fullName>
        <ecNumber evidence="12">2.7.7.101</ecNumber>
    </recommendedName>
</protein>
<evidence type="ECO:0000256" key="9">
    <source>
        <dbReference type="ARBA" id="ARBA00022842"/>
    </source>
</evidence>
<evidence type="ECO:0000256" key="2">
    <source>
        <dbReference type="ARBA" id="ARBA00022515"/>
    </source>
</evidence>
<comment type="domain">
    <text evidence="12">Contains an N-terminal zinc-binding domain, a central core domain that contains the primase activity, and a C-terminal DnaB-binding domain.</text>
</comment>
<dbReference type="InterPro" id="IPR013264">
    <property type="entry name" value="DNAG_N"/>
</dbReference>
<evidence type="ECO:0000256" key="5">
    <source>
        <dbReference type="ARBA" id="ARBA00022705"/>
    </source>
</evidence>
<dbReference type="CDD" id="cd03364">
    <property type="entry name" value="TOPRIM_DnaG_primases"/>
    <property type="match status" value="1"/>
</dbReference>
<name>A0ABV7XEW3_9SPHN</name>
<dbReference type="HAMAP" id="MF_00974">
    <property type="entry name" value="DNA_primase_DnaG"/>
    <property type="match status" value="1"/>
</dbReference>
<comment type="catalytic activity">
    <reaction evidence="12">
        <text>ssDNA + n NTP = ssDNA/pppN(pN)n-1 hybrid + (n-1) diphosphate.</text>
        <dbReference type="EC" id="2.7.7.101"/>
    </reaction>
</comment>
<evidence type="ECO:0000256" key="3">
    <source>
        <dbReference type="ARBA" id="ARBA00022679"/>
    </source>
</evidence>
<evidence type="ECO:0000256" key="6">
    <source>
        <dbReference type="ARBA" id="ARBA00022723"/>
    </source>
</evidence>
<comment type="cofactor">
    <cofactor evidence="12">
        <name>Zn(2+)</name>
        <dbReference type="ChEBI" id="CHEBI:29105"/>
    </cofactor>
    <text evidence="12">Binds 1 zinc ion per monomer.</text>
</comment>
<comment type="function">
    <text evidence="12">RNA polymerase that catalyzes the synthesis of short RNA molecules used as primers for DNA polymerase during DNA replication.</text>
</comment>
<keyword evidence="16" id="KW-1185">Reference proteome</keyword>